<accession>A0AAD9WZP1</accession>
<feature type="region of interest" description="Disordered" evidence="1">
    <location>
        <begin position="27"/>
        <end position="59"/>
    </location>
</feature>
<dbReference type="Proteomes" id="UP001280121">
    <property type="component" value="Unassembled WGS sequence"/>
</dbReference>
<dbReference type="AlphaFoldDB" id="A0AAD9WZP1"/>
<feature type="compositionally biased region" description="Polar residues" evidence="1">
    <location>
        <begin position="27"/>
        <end position="36"/>
    </location>
</feature>
<organism evidence="2 3">
    <name type="scientific">Dipteronia dyeriana</name>
    <dbReference type="NCBI Taxonomy" id="168575"/>
    <lineage>
        <taxon>Eukaryota</taxon>
        <taxon>Viridiplantae</taxon>
        <taxon>Streptophyta</taxon>
        <taxon>Embryophyta</taxon>
        <taxon>Tracheophyta</taxon>
        <taxon>Spermatophyta</taxon>
        <taxon>Magnoliopsida</taxon>
        <taxon>eudicotyledons</taxon>
        <taxon>Gunneridae</taxon>
        <taxon>Pentapetalae</taxon>
        <taxon>rosids</taxon>
        <taxon>malvids</taxon>
        <taxon>Sapindales</taxon>
        <taxon>Sapindaceae</taxon>
        <taxon>Hippocastanoideae</taxon>
        <taxon>Acereae</taxon>
        <taxon>Dipteronia</taxon>
    </lineage>
</organism>
<proteinExistence type="predicted"/>
<feature type="compositionally biased region" description="Polar residues" evidence="1">
    <location>
        <begin position="44"/>
        <end position="55"/>
    </location>
</feature>
<evidence type="ECO:0000256" key="1">
    <source>
        <dbReference type="SAM" id="MobiDB-lite"/>
    </source>
</evidence>
<keyword evidence="3" id="KW-1185">Reference proteome</keyword>
<dbReference type="EMBL" id="JANJYI010000005">
    <property type="protein sequence ID" value="KAK2648347.1"/>
    <property type="molecule type" value="Genomic_DNA"/>
</dbReference>
<comment type="caution">
    <text evidence="2">The sequence shown here is derived from an EMBL/GenBank/DDBJ whole genome shotgun (WGS) entry which is preliminary data.</text>
</comment>
<name>A0AAD9WZP1_9ROSI</name>
<evidence type="ECO:0000313" key="3">
    <source>
        <dbReference type="Proteomes" id="UP001280121"/>
    </source>
</evidence>
<sequence length="83" mass="9261">MSRGENFMLAARDNQHQTQIQHQTLSISASNPNSTPNEEHHCTKTQIQVRPSSAKSVHLCSPPSMEELDLHSGGTDPCFHQHM</sequence>
<gene>
    <name evidence="2" type="ORF">Ddye_015836</name>
</gene>
<evidence type="ECO:0000313" key="2">
    <source>
        <dbReference type="EMBL" id="KAK2648347.1"/>
    </source>
</evidence>
<protein>
    <submittedName>
        <fullName evidence="2">Uncharacterized protein</fullName>
    </submittedName>
</protein>
<reference evidence="2" key="1">
    <citation type="journal article" date="2023" name="Plant J.">
        <title>Genome sequences and population genomics provide insights into the demographic history, inbreeding, and mutation load of two 'living fossil' tree species of Dipteronia.</title>
        <authorList>
            <person name="Feng Y."/>
            <person name="Comes H.P."/>
            <person name="Chen J."/>
            <person name="Zhu S."/>
            <person name="Lu R."/>
            <person name="Zhang X."/>
            <person name="Li P."/>
            <person name="Qiu J."/>
            <person name="Olsen K.M."/>
            <person name="Qiu Y."/>
        </authorList>
    </citation>
    <scope>NUCLEOTIDE SEQUENCE</scope>
    <source>
        <strain evidence="2">KIB01</strain>
    </source>
</reference>